<evidence type="ECO:0000256" key="5">
    <source>
        <dbReference type="ARBA" id="ARBA00012518"/>
    </source>
</evidence>
<sequence length="268" mass="29342">MIENQQQILDIKLYTIQNNIPLLILGSGSNVIIKDNGIRGIVLNVLLYNKITIVNDYNDNSVVSVECGAMIIDVSVFAAKKCLSGIEFACGIPGSMGGAVVMNAGAYGGEIKDILVDCQIITNDGQLKTFSNKDLEFKYRSSLIQDKGFIVTNCTLLLTKGVKQQDIDSKIKDFTSKRESMQPLEYPSCGSVFKRPKGYFTGQLIQDCGLKGKGVGEAQVSTKHSGFIINKSNATATDYIKTIEMVENTVFQQFGVQLEREVKIIGQD</sequence>
<evidence type="ECO:0000256" key="15">
    <source>
        <dbReference type="ARBA" id="ARBA00023316"/>
    </source>
</evidence>
<keyword evidence="8" id="KW-0285">Flavoprotein</keyword>
<dbReference type="AlphaFoldDB" id="A0A8J4PQU1"/>
<keyword evidence="15" id="KW-0961">Cell wall biogenesis/degradation</keyword>
<comment type="catalytic activity">
    <reaction evidence="16">
        <text>UDP-N-acetyl-alpha-D-muramate + NADP(+) = UDP-N-acetyl-3-O-(1-carboxyvinyl)-alpha-D-glucosamine + NADPH + H(+)</text>
        <dbReference type="Rhea" id="RHEA:12248"/>
        <dbReference type="ChEBI" id="CHEBI:15378"/>
        <dbReference type="ChEBI" id="CHEBI:57783"/>
        <dbReference type="ChEBI" id="CHEBI:58349"/>
        <dbReference type="ChEBI" id="CHEBI:68483"/>
        <dbReference type="ChEBI" id="CHEBI:70757"/>
        <dbReference type="EC" id="1.3.1.98"/>
    </reaction>
</comment>
<dbReference type="InterPro" id="IPR016167">
    <property type="entry name" value="FAD-bd_PCMH_sub1"/>
</dbReference>
<dbReference type="OrthoDB" id="66620at2759"/>
<dbReference type="SUPFAM" id="SSF56176">
    <property type="entry name" value="FAD-binding/transporter-associated domain-like"/>
    <property type="match status" value="1"/>
</dbReference>
<evidence type="ECO:0000256" key="11">
    <source>
        <dbReference type="ARBA" id="ARBA00022960"/>
    </source>
</evidence>
<evidence type="ECO:0000256" key="1">
    <source>
        <dbReference type="ARBA" id="ARBA00001974"/>
    </source>
</evidence>
<keyword evidence="13" id="KW-0560">Oxidoreductase</keyword>
<accession>A0A8J4PQU1</accession>
<dbReference type="UniPathway" id="UPA00219"/>
<dbReference type="Gene3D" id="3.30.43.10">
    <property type="entry name" value="Uridine Diphospho-n-acetylenolpyruvylglucosamine Reductase, domain 2"/>
    <property type="match status" value="1"/>
</dbReference>
<evidence type="ECO:0000256" key="7">
    <source>
        <dbReference type="ARBA" id="ARBA00022618"/>
    </source>
</evidence>
<dbReference type="EC" id="1.3.1.98" evidence="5"/>
<evidence type="ECO:0000256" key="3">
    <source>
        <dbReference type="ARBA" id="ARBA00004496"/>
    </source>
</evidence>
<keyword evidence="19" id="KW-1185">Reference proteome</keyword>
<keyword evidence="11" id="KW-0133">Cell shape</keyword>
<gene>
    <name evidence="18" type="ORF">CYY_007525</name>
</gene>
<dbReference type="HAMAP" id="MF_00037">
    <property type="entry name" value="MurB"/>
    <property type="match status" value="1"/>
</dbReference>
<reference evidence="18" key="1">
    <citation type="submission" date="2020-01" db="EMBL/GenBank/DDBJ databases">
        <title>Development of genomics and gene disruption for Polysphondylium violaceum indicates a role for the polyketide synthase stlB in stalk morphogenesis.</title>
        <authorList>
            <person name="Narita B."/>
            <person name="Kawabe Y."/>
            <person name="Kin K."/>
            <person name="Saito T."/>
            <person name="Gibbs R."/>
            <person name="Kuspa A."/>
            <person name="Muzny D."/>
            <person name="Queller D."/>
            <person name="Richards S."/>
            <person name="Strassman J."/>
            <person name="Sucgang R."/>
            <person name="Worley K."/>
            <person name="Schaap P."/>
        </authorList>
    </citation>
    <scope>NUCLEOTIDE SEQUENCE</scope>
    <source>
        <strain evidence="18">QSvi11</strain>
    </source>
</reference>
<evidence type="ECO:0000259" key="17">
    <source>
        <dbReference type="PROSITE" id="PS51387"/>
    </source>
</evidence>
<evidence type="ECO:0000313" key="19">
    <source>
        <dbReference type="Proteomes" id="UP000695562"/>
    </source>
</evidence>
<comment type="subcellular location">
    <subcellularLocation>
        <location evidence="3">Cytoplasm</location>
    </subcellularLocation>
</comment>
<comment type="function">
    <text evidence="2">Cell wall formation.</text>
</comment>
<dbReference type="InterPro" id="IPR006094">
    <property type="entry name" value="Oxid_FAD_bind_N"/>
</dbReference>
<evidence type="ECO:0000256" key="2">
    <source>
        <dbReference type="ARBA" id="ARBA00003921"/>
    </source>
</evidence>
<dbReference type="Proteomes" id="UP000695562">
    <property type="component" value="Unassembled WGS sequence"/>
</dbReference>
<dbReference type="Pfam" id="PF02873">
    <property type="entry name" value="MurB_C"/>
    <property type="match status" value="1"/>
</dbReference>
<dbReference type="InterPro" id="IPR016166">
    <property type="entry name" value="FAD-bd_PCMH"/>
</dbReference>
<keyword evidence="14" id="KW-0131">Cell cycle</keyword>
<dbReference type="Pfam" id="PF01565">
    <property type="entry name" value="FAD_binding_4"/>
    <property type="match status" value="1"/>
</dbReference>
<evidence type="ECO:0000256" key="9">
    <source>
        <dbReference type="ARBA" id="ARBA00022827"/>
    </source>
</evidence>
<evidence type="ECO:0000256" key="10">
    <source>
        <dbReference type="ARBA" id="ARBA00022857"/>
    </source>
</evidence>
<feature type="domain" description="FAD-binding PCMH-type" evidence="17">
    <location>
        <begin position="1"/>
        <end position="161"/>
    </location>
</feature>
<dbReference type="Gene3D" id="3.90.78.10">
    <property type="entry name" value="UDP-N-acetylenolpyruvoylglucosamine reductase, C-terminal domain"/>
    <property type="match status" value="1"/>
</dbReference>
<dbReference type="GO" id="GO:0071555">
    <property type="term" value="P:cell wall organization"/>
    <property type="evidence" value="ECO:0007669"/>
    <property type="project" value="UniProtKB-KW"/>
</dbReference>
<evidence type="ECO:0000256" key="12">
    <source>
        <dbReference type="ARBA" id="ARBA00022984"/>
    </source>
</evidence>
<comment type="pathway">
    <text evidence="4">Cell wall biogenesis; peptidoglycan biosynthesis.</text>
</comment>
<dbReference type="NCBIfam" id="TIGR00179">
    <property type="entry name" value="murB"/>
    <property type="match status" value="1"/>
</dbReference>
<dbReference type="InterPro" id="IPR016169">
    <property type="entry name" value="FAD-bd_PCMH_sub2"/>
</dbReference>
<evidence type="ECO:0000256" key="8">
    <source>
        <dbReference type="ARBA" id="ARBA00022630"/>
    </source>
</evidence>
<dbReference type="InterPro" id="IPR011601">
    <property type="entry name" value="MurB_C"/>
</dbReference>
<dbReference type="GO" id="GO:0071949">
    <property type="term" value="F:FAD binding"/>
    <property type="evidence" value="ECO:0007669"/>
    <property type="project" value="InterPro"/>
</dbReference>
<dbReference type="InterPro" id="IPR003170">
    <property type="entry name" value="MurB"/>
</dbReference>
<proteinExistence type="inferred from homology"/>
<keyword evidence="7" id="KW-0132">Cell division</keyword>
<dbReference type="EMBL" id="AJWJ01000407">
    <property type="protein sequence ID" value="KAF2071150.1"/>
    <property type="molecule type" value="Genomic_DNA"/>
</dbReference>
<keyword evidence="10" id="KW-0521">NADP</keyword>
<dbReference type="PROSITE" id="PS51387">
    <property type="entry name" value="FAD_PCMH"/>
    <property type="match status" value="1"/>
</dbReference>
<dbReference type="InterPro" id="IPR036318">
    <property type="entry name" value="FAD-bd_PCMH-like_sf"/>
</dbReference>
<keyword evidence="6" id="KW-0963">Cytoplasm</keyword>
<dbReference type="GO" id="GO:0051301">
    <property type="term" value="P:cell division"/>
    <property type="evidence" value="ECO:0007669"/>
    <property type="project" value="UniProtKB-KW"/>
</dbReference>
<evidence type="ECO:0000256" key="13">
    <source>
        <dbReference type="ARBA" id="ARBA00023002"/>
    </source>
</evidence>
<protein>
    <recommendedName>
        <fullName evidence="5">UDP-N-acetylmuramate dehydrogenase</fullName>
        <ecNumber evidence="5">1.3.1.98</ecNumber>
    </recommendedName>
</protein>
<dbReference type="GO" id="GO:0008360">
    <property type="term" value="P:regulation of cell shape"/>
    <property type="evidence" value="ECO:0007669"/>
    <property type="project" value="UniProtKB-KW"/>
</dbReference>
<dbReference type="PANTHER" id="PTHR21071:SF4">
    <property type="entry name" value="UDP-N-ACETYLENOLPYRUVOYLGLUCOSAMINE REDUCTASE"/>
    <property type="match status" value="1"/>
</dbReference>
<name>A0A8J4PQU1_9MYCE</name>
<organism evidence="18 19">
    <name type="scientific">Polysphondylium violaceum</name>
    <dbReference type="NCBI Taxonomy" id="133409"/>
    <lineage>
        <taxon>Eukaryota</taxon>
        <taxon>Amoebozoa</taxon>
        <taxon>Evosea</taxon>
        <taxon>Eumycetozoa</taxon>
        <taxon>Dictyostelia</taxon>
        <taxon>Dictyosteliales</taxon>
        <taxon>Dictyosteliaceae</taxon>
        <taxon>Polysphondylium</taxon>
    </lineage>
</organism>
<evidence type="ECO:0000256" key="16">
    <source>
        <dbReference type="ARBA" id="ARBA00048914"/>
    </source>
</evidence>
<comment type="caution">
    <text evidence="18">The sequence shown here is derived from an EMBL/GenBank/DDBJ whole genome shotgun (WGS) entry which is preliminary data.</text>
</comment>
<evidence type="ECO:0000256" key="6">
    <source>
        <dbReference type="ARBA" id="ARBA00022490"/>
    </source>
</evidence>
<dbReference type="InterPro" id="IPR036635">
    <property type="entry name" value="MurB_C_sf"/>
</dbReference>
<dbReference type="Gene3D" id="3.30.465.10">
    <property type="match status" value="1"/>
</dbReference>
<dbReference type="PANTHER" id="PTHR21071">
    <property type="entry name" value="UDP-N-ACETYLENOLPYRUVOYLGLUCOSAMINE REDUCTASE"/>
    <property type="match status" value="1"/>
</dbReference>
<dbReference type="GO" id="GO:0008762">
    <property type="term" value="F:UDP-N-acetylmuramate dehydrogenase activity"/>
    <property type="evidence" value="ECO:0007669"/>
    <property type="project" value="UniProtKB-EC"/>
</dbReference>
<comment type="cofactor">
    <cofactor evidence="1">
        <name>FAD</name>
        <dbReference type="ChEBI" id="CHEBI:57692"/>
    </cofactor>
</comment>
<keyword evidence="12" id="KW-0573">Peptidoglycan synthesis</keyword>
<keyword evidence="9" id="KW-0274">FAD</keyword>
<dbReference type="SUPFAM" id="SSF56194">
    <property type="entry name" value="Uridine diphospho-N-Acetylenolpyruvylglucosamine reductase, MurB, C-terminal domain"/>
    <property type="match status" value="1"/>
</dbReference>
<evidence type="ECO:0000256" key="4">
    <source>
        <dbReference type="ARBA" id="ARBA00004752"/>
    </source>
</evidence>
<evidence type="ECO:0000313" key="18">
    <source>
        <dbReference type="EMBL" id="KAF2071150.1"/>
    </source>
</evidence>
<evidence type="ECO:0000256" key="14">
    <source>
        <dbReference type="ARBA" id="ARBA00023306"/>
    </source>
</evidence>
<dbReference type="GO" id="GO:0005829">
    <property type="term" value="C:cytosol"/>
    <property type="evidence" value="ECO:0007669"/>
    <property type="project" value="TreeGrafter"/>
</dbReference>
<dbReference type="NCBIfam" id="NF010480">
    <property type="entry name" value="PRK13905.1"/>
    <property type="match status" value="1"/>
</dbReference>